<dbReference type="CDD" id="cd08252">
    <property type="entry name" value="AL_MDR"/>
    <property type="match status" value="1"/>
</dbReference>
<organism evidence="4 5">
    <name type="scientific">Lentilactobacillus sunkii</name>
    <dbReference type="NCBI Taxonomy" id="481719"/>
    <lineage>
        <taxon>Bacteria</taxon>
        <taxon>Bacillati</taxon>
        <taxon>Bacillota</taxon>
        <taxon>Bacilli</taxon>
        <taxon>Lactobacillales</taxon>
        <taxon>Lactobacillaceae</taxon>
        <taxon>Lentilactobacillus</taxon>
    </lineage>
</organism>
<dbReference type="STRING" id="481719.LASUN_26700"/>
<dbReference type="Gene3D" id="3.40.50.720">
    <property type="entry name" value="NAD(P)-binding Rossmann-like Domain"/>
    <property type="match status" value="1"/>
</dbReference>
<dbReference type="Gene3D" id="3.90.180.10">
    <property type="entry name" value="Medium-chain alcohol dehydrogenases, catalytic domain"/>
    <property type="match status" value="1"/>
</dbReference>
<proteinExistence type="inferred from homology"/>
<evidence type="ECO:0000256" key="2">
    <source>
        <dbReference type="RuleBase" id="RU364000"/>
    </source>
</evidence>
<dbReference type="InterPro" id="IPR014182">
    <property type="entry name" value="ADH_Zn_typ-1"/>
</dbReference>
<dbReference type="SUPFAM" id="SSF50129">
    <property type="entry name" value="GroES-like"/>
    <property type="match status" value="1"/>
</dbReference>
<dbReference type="Pfam" id="PF08240">
    <property type="entry name" value="ADH_N"/>
    <property type="match status" value="1"/>
</dbReference>
<dbReference type="InterPro" id="IPR013149">
    <property type="entry name" value="ADH-like_C"/>
</dbReference>
<dbReference type="InterPro" id="IPR020843">
    <property type="entry name" value="ER"/>
</dbReference>
<dbReference type="RefSeq" id="WP_070368772.1">
    <property type="nucleotide sequence ID" value="NZ_JAZHVW010000009.1"/>
</dbReference>
<feature type="domain" description="Enoyl reductase (ER)" evidence="3">
    <location>
        <begin position="17"/>
        <end position="336"/>
    </location>
</feature>
<evidence type="ECO:0000313" key="5">
    <source>
        <dbReference type="Proteomes" id="UP000177010"/>
    </source>
</evidence>
<comment type="caution">
    <text evidence="4">The sequence shown here is derived from an EMBL/GenBank/DDBJ whole genome shotgun (WGS) entry which is preliminary data.</text>
</comment>
<evidence type="ECO:0000259" key="3">
    <source>
        <dbReference type="SMART" id="SM00829"/>
    </source>
</evidence>
<keyword evidence="2" id="KW-0862">Zinc</keyword>
<dbReference type="PANTHER" id="PTHR43482:SF1">
    <property type="entry name" value="PROTEIN AST1-RELATED"/>
    <property type="match status" value="1"/>
</dbReference>
<comment type="similarity">
    <text evidence="1 2">Belongs to the zinc-containing alcohol dehydrogenase family. Quinone oxidoreductase subfamily.</text>
</comment>
<dbReference type="SMART" id="SM00829">
    <property type="entry name" value="PKS_ER"/>
    <property type="match status" value="1"/>
</dbReference>
<sequence>MKAIGFKEHLPINEKNSLFEFETPMPQAKGHDLLVKVAGTSVNPVDVGVRGFGKGIRETPKVIGWDAVGEVVETGNEVSLFNKGDRVFYAGSFKRSGSDSEYQLVDERIVGHAPKSLTNSQIAGMPLTSLTAWEALFEKLHINIENVKENQHQTILIINGAGGVGSVATQLAKLAGLNVISTASRDETIKWTKAHGADMVVNHRQDLVPQVRHLGYQYVDYILELNNLDQHWNEMTELIKPNGQIASITENKRPIDLKKLTRKRGTFAWEWMYSKSYYETPDEITQHQILDKVAGMLDSGKLQSTVTQVLSPINVDNLKKAHSMVEEGHMMGKVVVVNSER</sequence>
<dbReference type="Pfam" id="PF00107">
    <property type="entry name" value="ADH_zinc_N"/>
    <property type="match status" value="1"/>
</dbReference>
<reference evidence="4 5" key="1">
    <citation type="submission" date="2016-09" db="EMBL/GenBank/DDBJ databases">
        <title>Genome Sequence of Lactobacillus sunkii Strain CG01.</title>
        <authorList>
            <person name="Poehlein A."/>
            <person name="Gabris C."/>
            <person name="Bengelsdorf F.R."/>
            <person name="Duerre P."/>
            <person name="Daniel R."/>
        </authorList>
    </citation>
    <scope>NUCLEOTIDE SEQUENCE [LARGE SCALE GENOMIC DNA]</scope>
    <source>
        <strain evidence="4 5">CG_D</strain>
    </source>
</reference>
<dbReference type="InterPro" id="IPR013154">
    <property type="entry name" value="ADH-like_N"/>
</dbReference>
<evidence type="ECO:0000313" key="4">
    <source>
        <dbReference type="EMBL" id="OFA09403.1"/>
    </source>
</evidence>
<dbReference type="InterPro" id="IPR052585">
    <property type="entry name" value="Lipid_raft_assoc_Zn_ADH"/>
</dbReference>
<dbReference type="GO" id="GO:0008270">
    <property type="term" value="F:zinc ion binding"/>
    <property type="evidence" value="ECO:0007669"/>
    <property type="project" value="InterPro"/>
</dbReference>
<dbReference type="EMBL" id="MIQE01000029">
    <property type="protein sequence ID" value="OFA09403.1"/>
    <property type="molecule type" value="Genomic_DNA"/>
</dbReference>
<dbReference type="InterPro" id="IPR011032">
    <property type="entry name" value="GroES-like_sf"/>
</dbReference>
<dbReference type="Proteomes" id="UP000177010">
    <property type="component" value="Unassembled WGS sequence"/>
</dbReference>
<dbReference type="PANTHER" id="PTHR43482">
    <property type="entry name" value="PROTEIN AST1-RELATED"/>
    <property type="match status" value="1"/>
</dbReference>
<dbReference type="AlphaFoldDB" id="A0A1E7X8E4"/>
<gene>
    <name evidence="4" type="ORF">LASUN_26700</name>
</gene>
<keyword evidence="2" id="KW-0560">Oxidoreductase</keyword>
<dbReference type="InterPro" id="IPR036291">
    <property type="entry name" value="NAD(P)-bd_dom_sf"/>
</dbReference>
<name>A0A1E7X8E4_9LACO</name>
<protein>
    <recommendedName>
        <fullName evidence="2">Zinc-type alcohol dehydrogenase-like protein</fullName>
    </recommendedName>
</protein>
<dbReference type="SUPFAM" id="SSF51735">
    <property type="entry name" value="NAD(P)-binding Rossmann-fold domains"/>
    <property type="match status" value="1"/>
</dbReference>
<keyword evidence="2" id="KW-0479">Metal-binding</keyword>
<evidence type="ECO:0000256" key="1">
    <source>
        <dbReference type="ARBA" id="ARBA00010371"/>
    </source>
</evidence>
<accession>A0A1E7X8E4</accession>
<dbReference type="GO" id="GO:0016491">
    <property type="term" value="F:oxidoreductase activity"/>
    <property type="evidence" value="ECO:0007669"/>
    <property type="project" value="UniProtKB-KW"/>
</dbReference>
<dbReference type="NCBIfam" id="TIGR02817">
    <property type="entry name" value="adh_fam_1"/>
    <property type="match status" value="1"/>
</dbReference>